<feature type="compositionally biased region" description="Low complexity" evidence="1">
    <location>
        <begin position="49"/>
        <end position="69"/>
    </location>
</feature>
<feature type="region of interest" description="Disordered" evidence="1">
    <location>
        <begin position="190"/>
        <end position="272"/>
    </location>
</feature>
<feature type="compositionally biased region" description="Low complexity" evidence="1">
    <location>
        <begin position="226"/>
        <end position="237"/>
    </location>
</feature>
<feature type="compositionally biased region" description="Polar residues" evidence="1">
    <location>
        <begin position="247"/>
        <end position="272"/>
    </location>
</feature>
<evidence type="ECO:0000256" key="1">
    <source>
        <dbReference type="SAM" id="MobiDB-lite"/>
    </source>
</evidence>
<evidence type="ECO:0000256" key="2">
    <source>
        <dbReference type="SAM" id="SignalP"/>
    </source>
</evidence>
<protein>
    <submittedName>
        <fullName evidence="3">Uncharacterized protein</fullName>
    </submittedName>
</protein>
<evidence type="ECO:0000313" key="3">
    <source>
        <dbReference type="EMBL" id="KFI99136.1"/>
    </source>
</evidence>
<gene>
    <name evidence="3" type="ORF">BSTEL_1414</name>
</gene>
<dbReference type="Proteomes" id="UP000029004">
    <property type="component" value="Unassembled WGS sequence"/>
</dbReference>
<feature type="region of interest" description="Disordered" evidence="1">
    <location>
        <begin position="49"/>
        <end position="128"/>
    </location>
</feature>
<dbReference type="InterPro" id="IPR042229">
    <property type="entry name" value="Listeria/Bacterioides_rpt_sf"/>
</dbReference>
<feature type="signal peptide" evidence="2">
    <location>
        <begin position="1"/>
        <end position="38"/>
    </location>
</feature>
<reference evidence="3 4" key="1">
    <citation type="submission" date="2014-03" db="EMBL/GenBank/DDBJ databases">
        <title>Genomics of Bifidobacteria.</title>
        <authorList>
            <person name="Ventura M."/>
            <person name="Milani C."/>
            <person name="Lugli G.A."/>
        </authorList>
    </citation>
    <scope>NUCLEOTIDE SEQUENCE [LARGE SCALE GENOMIC DNA]</scope>
    <source>
        <strain evidence="3 4">DSM 23968</strain>
    </source>
</reference>
<keyword evidence="2" id="KW-0732">Signal</keyword>
<keyword evidence="4" id="KW-1185">Reference proteome</keyword>
<feature type="compositionally biased region" description="Low complexity" evidence="1">
    <location>
        <begin position="77"/>
        <end position="128"/>
    </location>
</feature>
<dbReference type="AlphaFoldDB" id="A0A087DUD6"/>
<dbReference type="EMBL" id="JGZP01000006">
    <property type="protein sequence ID" value="KFI99136.1"/>
    <property type="molecule type" value="Genomic_DNA"/>
</dbReference>
<name>A0A087DUD6_9BIFI</name>
<accession>A0A087DUD6</accession>
<feature type="chain" id="PRO_5001820351" evidence="2">
    <location>
        <begin position="39"/>
        <end position="272"/>
    </location>
</feature>
<dbReference type="Gene3D" id="2.60.40.4270">
    <property type="entry name" value="Listeria-Bacteroides repeat domain"/>
    <property type="match status" value="1"/>
</dbReference>
<comment type="caution">
    <text evidence="3">The sequence shown here is derived from an EMBL/GenBank/DDBJ whole genome shotgun (WGS) entry which is preliminary data.</text>
</comment>
<feature type="compositionally biased region" description="Basic residues" evidence="1">
    <location>
        <begin position="215"/>
        <end position="225"/>
    </location>
</feature>
<proteinExistence type="predicted"/>
<dbReference type="RefSeq" id="WP_034526868.1">
    <property type="nucleotide sequence ID" value="NZ_JGZP01000006.1"/>
</dbReference>
<sequence>MTQKNTRHTGAFTRPLIAALLTIGMIVPSAGLAMTANAAEGAAPSTATASAAQTTAQNGAAQAAPAQAQNTSKPQNTPTAAPAAPTTAPKATAPAAQAVKAAAPAPAQASPAATQAPAAAQPTAAAPAQAAGEGQTVYYHFYDDPDSEASDQAITCTTGKTIAQCPGFPYLDLDNPGYTFAGWYDNKDLTGNPIDPNTTIVDKAEPRSTPSGSRPRLRSPRRSRSPSRPTAAAPSPRSRSRKAAPTIRTSPRATATRSPAGSPTRTSPSVST</sequence>
<evidence type="ECO:0000313" key="4">
    <source>
        <dbReference type="Proteomes" id="UP000029004"/>
    </source>
</evidence>
<dbReference type="STRING" id="762211.BSTEL_1414"/>
<organism evidence="3 4">
    <name type="scientific">Bifidobacterium stellenboschense</name>
    <dbReference type="NCBI Taxonomy" id="762211"/>
    <lineage>
        <taxon>Bacteria</taxon>
        <taxon>Bacillati</taxon>
        <taxon>Actinomycetota</taxon>
        <taxon>Actinomycetes</taxon>
        <taxon>Bifidobacteriales</taxon>
        <taxon>Bifidobacteriaceae</taxon>
        <taxon>Bifidobacterium</taxon>
    </lineage>
</organism>